<evidence type="ECO:0000313" key="2">
    <source>
        <dbReference type="Proteomes" id="UP001307705"/>
    </source>
</evidence>
<accession>A0ABQ6PVD0</accession>
<comment type="caution">
    <text evidence="1">The sequence shown here is derived from an EMBL/GenBank/DDBJ whole genome shotgun (WGS) entry which is preliminary data.</text>
</comment>
<gene>
    <name evidence="1" type="ORF">Ataiwa_01880</name>
</gene>
<name>A0ABQ6PVD0_9BACT</name>
<keyword evidence="2" id="KW-1185">Reference proteome</keyword>
<organism evidence="1 2">
    <name type="scientific">Algoriphagus taiwanensis</name>
    <dbReference type="NCBI Taxonomy" id="1445656"/>
    <lineage>
        <taxon>Bacteria</taxon>
        <taxon>Pseudomonadati</taxon>
        <taxon>Bacteroidota</taxon>
        <taxon>Cytophagia</taxon>
        <taxon>Cytophagales</taxon>
        <taxon>Cyclobacteriaceae</taxon>
        <taxon>Algoriphagus</taxon>
    </lineage>
</organism>
<dbReference type="Proteomes" id="UP001307705">
    <property type="component" value="Unassembled WGS sequence"/>
</dbReference>
<sequence length="140" mass="16635">MCKISDKLKLCTCNQIEDIFDLKHHWRLYQFEESKFRLVGELMPPQKFMIGKNDNRYNHEKLREMLNEGNCFDFDIKLTKGDILEIHLTCEPDRNDVEEAFLVYQFVFNGRKWVKEKHDPFDSNRALKNGGIVLNSFSEG</sequence>
<proteinExistence type="predicted"/>
<evidence type="ECO:0000313" key="1">
    <source>
        <dbReference type="EMBL" id="GMQ31916.1"/>
    </source>
</evidence>
<protein>
    <submittedName>
        <fullName evidence="1">Uncharacterized protein</fullName>
    </submittedName>
</protein>
<dbReference type="EMBL" id="BTPE01000001">
    <property type="protein sequence ID" value="GMQ31916.1"/>
    <property type="molecule type" value="Genomic_DNA"/>
</dbReference>
<reference evidence="1 2" key="1">
    <citation type="submission" date="2023-08" db="EMBL/GenBank/DDBJ databases">
        <title>Draft genome sequence of Algoriphagus taiwanensis.</title>
        <authorList>
            <person name="Takatani N."/>
            <person name="Hosokawa M."/>
            <person name="Sawabe T."/>
        </authorList>
    </citation>
    <scope>NUCLEOTIDE SEQUENCE [LARGE SCALE GENOMIC DNA]</scope>
    <source>
        <strain evidence="1 2">JCM 19755</strain>
    </source>
</reference>